<dbReference type="Pfam" id="PF01546">
    <property type="entry name" value="Peptidase_M20"/>
    <property type="match status" value="1"/>
</dbReference>
<dbReference type="GO" id="GO:0050118">
    <property type="term" value="F:N-acetyldiaminopimelate deacetylase activity"/>
    <property type="evidence" value="ECO:0007669"/>
    <property type="project" value="UniProtKB-ARBA"/>
</dbReference>
<dbReference type="Gene3D" id="3.40.630.10">
    <property type="entry name" value="Zn peptidases"/>
    <property type="match status" value="1"/>
</dbReference>
<dbReference type="PANTHER" id="PTHR11014:SF63">
    <property type="entry name" value="METALLOPEPTIDASE, PUTATIVE (AFU_ORTHOLOGUE AFUA_6G09600)-RELATED"/>
    <property type="match status" value="1"/>
</dbReference>
<reference evidence="5" key="1">
    <citation type="submission" date="2016-10" db="EMBL/GenBank/DDBJ databases">
        <authorList>
            <person name="Varghese N."/>
            <person name="Submissions S."/>
        </authorList>
    </citation>
    <scope>NUCLEOTIDE SEQUENCE [LARGE SCALE GENOMIC DNA]</scope>
    <source>
        <strain evidence="5">CGMCC 1.9108</strain>
    </source>
</reference>
<dbReference type="NCBIfam" id="TIGR01891">
    <property type="entry name" value="amidohydrolases"/>
    <property type="match status" value="1"/>
</dbReference>
<feature type="binding site" evidence="2">
    <location>
        <position position="104"/>
    </location>
    <ligand>
        <name>Mn(2+)</name>
        <dbReference type="ChEBI" id="CHEBI:29035"/>
        <label>2</label>
    </ligand>
</feature>
<evidence type="ECO:0000313" key="5">
    <source>
        <dbReference type="Proteomes" id="UP000199628"/>
    </source>
</evidence>
<dbReference type="Gene3D" id="3.30.70.360">
    <property type="match status" value="1"/>
</dbReference>
<dbReference type="AlphaFoldDB" id="A0A1G7APJ3"/>
<dbReference type="Pfam" id="PF07687">
    <property type="entry name" value="M20_dimer"/>
    <property type="match status" value="1"/>
</dbReference>
<dbReference type="RefSeq" id="WP_093035011.1">
    <property type="nucleotide sequence ID" value="NZ_FMZV01000015.1"/>
</dbReference>
<evidence type="ECO:0000313" key="4">
    <source>
        <dbReference type="EMBL" id="SDE16620.1"/>
    </source>
</evidence>
<organism evidence="4 5">
    <name type="scientific">Ruegeria marina</name>
    <dbReference type="NCBI Taxonomy" id="639004"/>
    <lineage>
        <taxon>Bacteria</taxon>
        <taxon>Pseudomonadati</taxon>
        <taxon>Pseudomonadota</taxon>
        <taxon>Alphaproteobacteria</taxon>
        <taxon>Rhodobacterales</taxon>
        <taxon>Roseobacteraceae</taxon>
        <taxon>Ruegeria</taxon>
    </lineage>
</organism>
<dbReference type="SUPFAM" id="SSF53187">
    <property type="entry name" value="Zn-dependent exopeptidases"/>
    <property type="match status" value="1"/>
</dbReference>
<dbReference type="InterPro" id="IPR002933">
    <property type="entry name" value="Peptidase_M20"/>
</dbReference>
<dbReference type="CDD" id="cd05666">
    <property type="entry name" value="M20_Acy1-like"/>
    <property type="match status" value="1"/>
</dbReference>
<gene>
    <name evidence="4" type="ORF">SAMN04488239_11513</name>
</gene>
<feature type="binding site" evidence="2">
    <location>
        <position position="165"/>
    </location>
    <ligand>
        <name>Mn(2+)</name>
        <dbReference type="ChEBI" id="CHEBI:29035"/>
        <label>2</label>
    </ligand>
</feature>
<dbReference type="GO" id="GO:0019877">
    <property type="term" value="P:diaminopimelate biosynthetic process"/>
    <property type="evidence" value="ECO:0007669"/>
    <property type="project" value="UniProtKB-ARBA"/>
</dbReference>
<dbReference type="InterPro" id="IPR011650">
    <property type="entry name" value="Peptidase_M20_dimer"/>
</dbReference>
<dbReference type="Proteomes" id="UP000199628">
    <property type="component" value="Unassembled WGS sequence"/>
</dbReference>
<dbReference type="FunFam" id="3.30.70.360:FF:000001">
    <property type="entry name" value="N-acetyldiaminopimelate deacetylase"/>
    <property type="match status" value="1"/>
</dbReference>
<keyword evidence="1 4" id="KW-0378">Hydrolase</keyword>
<evidence type="ECO:0000256" key="2">
    <source>
        <dbReference type="PIRSR" id="PIRSR005962-1"/>
    </source>
</evidence>
<keyword evidence="5" id="KW-1185">Reference proteome</keyword>
<feature type="domain" description="Peptidase M20 dimerisation" evidence="3">
    <location>
        <begin position="189"/>
        <end position="285"/>
    </location>
</feature>
<evidence type="ECO:0000259" key="3">
    <source>
        <dbReference type="Pfam" id="PF07687"/>
    </source>
</evidence>
<protein>
    <submittedName>
        <fullName evidence="4">Hippurate hydrolase</fullName>
    </submittedName>
</protein>
<dbReference type="PANTHER" id="PTHR11014">
    <property type="entry name" value="PEPTIDASE M20 FAMILY MEMBER"/>
    <property type="match status" value="1"/>
</dbReference>
<dbReference type="SUPFAM" id="SSF55031">
    <property type="entry name" value="Bacterial exopeptidase dimerisation domain"/>
    <property type="match status" value="1"/>
</dbReference>
<comment type="cofactor">
    <cofactor evidence="2">
        <name>Mn(2+)</name>
        <dbReference type="ChEBI" id="CHEBI:29035"/>
    </cofactor>
    <text evidence="2">The Mn(2+) ion enhances activity.</text>
</comment>
<accession>A0A1G7APJ3</accession>
<name>A0A1G7APJ3_9RHOB</name>
<sequence>MPVKNRFAELQDQIAQWRRDIHAHPEIRFEEHRTSALVADRLRAFGCDSVETGVGQTGVVGVIHGRDTGSGRVVAFRADMDALPIAEATGLPHASTHAGKMHACGHDGHTAMLLGAAQYLCETRNFDGTVVLLFQPAEEGGGGAKAMLADGVMDRYGVQEVYGMHNWPGLPVGEFALREGPLMAATDFFEIRVKGRGGHGAMPHLTVDATLAAAQLTVALQQVVARNVDPLKPAVLSVCSLRTDSDAHNVIADEALIKGTVRYLHPEVQDLIRSRIEAVARATAEAHGARADLNYMALVPATINPPAETEHAAAAAQAVAGRIRTDIDAVMGGEDFADMLAERPGAFVFIGNGDSADLHHPAYEFNDAAIPAGCSWFATLAETRMPIVAAK</sequence>
<keyword evidence="2" id="KW-0464">Manganese</keyword>
<dbReference type="EMBL" id="FMZV01000015">
    <property type="protein sequence ID" value="SDE16620.1"/>
    <property type="molecule type" value="Genomic_DNA"/>
</dbReference>
<feature type="binding site" evidence="2">
    <location>
        <position position="359"/>
    </location>
    <ligand>
        <name>Mn(2+)</name>
        <dbReference type="ChEBI" id="CHEBI:29035"/>
        <label>2</label>
    </ligand>
</feature>
<feature type="binding site" evidence="2">
    <location>
        <position position="139"/>
    </location>
    <ligand>
        <name>Mn(2+)</name>
        <dbReference type="ChEBI" id="CHEBI:29035"/>
        <label>2</label>
    </ligand>
</feature>
<dbReference type="InterPro" id="IPR036264">
    <property type="entry name" value="Bact_exopeptidase_dim_dom"/>
</dbReference>
<keyword evidence="2" id="KW-0479">Metal-binding</keyword>
<dbReference type="STRING" id="639004.SAMN04488239_11513"/>
<dbReference type="PIRSF" id="PIRSF005962">
    <property type="entry name" value="Pept_M20D_amidohydro"/>
    <property type="match status" value="1"/>
</dbReference>
<proteinExistence type="predicted"/>
<feature type="binding site" evidence="2">
    <location>
        <position position="106"/>
    </location>
    <ligand>
        <name>Mn(2+)</name>
        <dbReference type="ChEBI" id="CHEBI:29035"/>
        <label>2</label>
    </ligand>
</feature>
<dbReference type="GO" id="GO:0046872">
    <property type="term" value="F:metal ion binding"/>
    <property type="evidence" value="ECO:0007669"/>
    <property type="project" value="UniProtKB-KW"/>
</dbReference>
<evidence type="ECO:0000256" key="1">
    <source>
        <dbReference type="ARBA" id="ARBA00022801"/>
    </source>
</evidence>
<dbReference type="InterPro" id="IPR017439">
    <property type="entry name" value="Amidohydrolase"/>
</dbReference>
<dbReference type="OrthoDB" id="9777385at2"/>